<dbReference type="EMBL" id="JARKIB010000134">
    <property type="protein sequence ID" value="KAJ7734140.1"/>
    <property type="molecule type" value="Genomic_DNA"/>
</dbReference>
<proteinExistence type="predicted"/>
<evidence type="ECO:0000313" key="2">
    <source>
        <dbReference type="Proteomes" id="UP001215598"/>
    </source>
</evidence>
<accession>A0AAD7MVQ5</accession>
<dbReference type="Proteomes" id="UP001215598">
    <property type="component" value="Unassembled WGS sequence"/>
</dbReference>
<evidence type="ECO:0000313" key="1">
    <source>
        <dbReference type="EMBL" id="KAJ7734140.1"/>
    </source>
</evidence>
<keyword evidence="2" id="KW-1185">Reference proteome</keyword>
<reference evidence="1" key="1">
    <citation type="submission" date="2023-03" db="EMBL/GenBank/DDBJ databases">
        <title>Massive genome expansion in bonnet fungi (Mycena s.s.) driven by repeated elements and novel gene families across ecological guilds.</title>
        <authorList>
            <consortium name="Lawrence Berkeley National Laboratory"/>
            <person name="Harder C.B."/>
            <person name="Miyauchi S."/>
            <person name="Viragh M."/>
            <person name="Kuo A."/>
            <person name="Thoen E."/>
            <person name="Andreopoulos B."/>
            <person name="Lu D."/>
            <person name="Skrede I."/>
            <person name="Drula E."/>
            <person name="Henrissat B."/>
            <person name="Morin E."/>
            <person name="Kohler A."/>
            <person name="Barry K."/>
            <person name="LaButti K."/>
            <person name="Morin E."/>
            <person name="Salamov A."/>
            <person name="Lipzen A."/>
            <person name="Mereny Z."/>
            <person name="Hegedus B."/>
            <person name="Baldrian P."/>
            <person name="Stursova M."/>
            <person name="Weitz H."/>
            <person name="Taylor A."/>
            <person name="Grigoriev I.V."/>
            <person name="Nagy L.G."/>
            <person name="Martin F."/>
            <person name="Kauserud H."/>
        </authorList>
    </citation>
    <scope>NUCLEOTIDE SEQUENCE</scope>
    <source>
        <strain evidence="1">CBHHK182m</strain>
    </source>
</reference>
<sequence length="346" mass="38773">MAESRVAGFSSDSTADDIVVLPSQDPRFPLELERQVFEMAASSLGNIFNLILVASRVKEWSVYAQPPNIQGGDAASNRIEPLLYRVIVHGCRQAHGLPITLLETLIHKIGSKLPVFWSKSVKSLLFLRVRKPEDEPLGDIFAACTGLVRLRTALPHSRFLPALGNLPALRYLCTEVTALSSGANFVDFTHPVFRNITHLELLDIPPLYEAAHQICTGLVHIPELTHIAFHALVMCRALFPLLHLFTHLRAFVLLAGTQSRDNLDFTHLAMEDRFVSIRQADWKKDWLWGADTGEDFWALADEFLAARRAGKVDREFGQLFPLGANTFSGSRFHINDEEDGWRVVNS</sequence>
<comment type="caution">
    <text evidence="1">The sequence shown here is derived from an EMBL/GenBank/DDBJ whole genome shotgun (WGS) entry which is preliminary data.</text>
</comment>
<name>A0AAD7MVQ5_9AGAR</name>
<dbReference type="AlphaFoldDB" id="A0AAD7MVQ5"/>
<protein>
    <submittedName>
        <fullName evidence="1">Uncharacterized protein</fullName>
    </submittedName>
</protein>
<organism evidence="1 2">
    <name type="scientific">Mycena metata</name>
    <dbReference type="NCBI Taxonomy" id="1033252"/>
    <lineage>
        <taxon>Eukaryota</taxon>
        <taxon>Fungi</taxon>
        <taxon>Dikarya</taxon>
        <taxon>Basidiomycota</taxon>
        <taxon>Agaricomycotina</taxon>
        <taxon>Agaricomycetes</taxon>
        <taxon>Agaricomycetidae</taxon>
        <taxon>Agaricales</taxon>
        <taxon>Marasmiineae</taxon>
        <taxon>Mycenaceae</taxon>
        <taxon>Mycena</taxon>
    </lineage>
</organism>
<gene>
    <name evidence="1" type="ORF">B0H16DRAFT_1695960</name>
</gene>